<dbReference type="Proteomes" id="UP000593892">
    <property type="component" value="Chromosome"/>
</dbReference>
<dbReference type="Gene3D" id="2.180.10.10">
    <property type="entry name" value="RHS repeat-associated core"/>
    <property type="match status" value="1"/>
</dbReference>
<evidence type="ECO:0000313" key="2">
    <source>
        <dbReference type="Proteomes" id="UP000593892"/>
    </source>
</evidence>
<reference evidence="1 2" key="1">
    <citation type="submission" date="2020-10" db="EMBL/GenBank/DDBJ databases">
        <title>Complete genome sequence of Paludibaculum fermentans P105T, a facultatively anaerobic acidobacterium capable of dissimilatory Fe(III) reduction.</title>
        <authorList>
            <person name="Dedysh S.N."/>
            <person name="Beletsky A.V."/>
            <person name="Kulichevskaya I.S."/>
            <person name="Mardanov A.V."/>
            <person name="Ravin N.V."/>
        </authorList>
    </citation>
    <scope>NUCLEOTIDE SEQUENCE [LARGE SCALE GENOMIC DNA]</scope>
    <source>
        <strain evidence="1 2">P105</strain>
    </source>
</reference>
<organism evidence="1 2">
    <name type="scientific">Paludibaculum fermentans</name>
    <dbReference type="NCBI Taxonomy" id="1473598"/>
    <lineage>
        <taxon>Bacteria</taxon>
        <taxon>Pseudomonadati</taxon>
        <taxon>Acidobacteriota</taxon>
        <taxon>Terriglobia</taxon>
        <taxon>Bryobacterales</taxon>
        <taxon>Bryobacteraceae</taxon>
        <taxon>Paludibaculum</taxon>
    </lineage>
</organism>
<name>A0A7S7SKP6_PALFE</name>
<gene>
    <name evidence="1" type="ORF">IRI77_35260</name>
</gene>
<dbReference type="InterPro" id="IPR050708">
    <property type="entry name" value="T6SS_VgrG/RHS"/>
</dbReference>
<dbReference type="NCBIfam" id="TIGR03696">
    <property type="entry name" value="Rhs_assc_core"/>
    <property type="match status" value="1"/>
</dbReference>
<dbReference type="PANTHER" id="PTHR32305:SF15">
    <property type="entry name" value="PROTEIN RHSA-RELATED"/>
    <property type="match status" value="1"/>
</dbReference>
<accession>A0A7S7SKP6</accession>
<dbReference type="AlphaFoldDB" id="A0A7S7SKP6"/>
<dbReference type="PANTHER" id="PTHR32305">
    <property type="match status" value="1"/>
</dbReference>
<dbReference type="InterPro" id="IPR022385">
    <property type="entry name" value="Rhs_assc_core"/>
</dbReference>
<sequence length="341" mass="36939">MLAERQRAASFVLPVATPLPRPIHTSTTAIHLAGNPHQGVWSLGTTAYRWQPASNPQGTKGMPVCLYDSGRGSHSTGKERDAETGLDYFGARYFSGAQGRFTSPDPIMASAKVSNPQSWNRYSYAFNNPLRFTDPTGMYVCEGTADQCKQFEKSRAAILKSKDGDAVRAAKAYGKAGEKNGVSVGFADKLNDRGGTVSRVGGGLEVDPNNEGHFRATLNVMIQSDNIGNQETIAHEGSHVADYQDFVKSIDFAGNMDQSLNITHMATEVRAYELSVRYALSGNSSLNFGPCGGVGGECKFSPGMMPAVRDQKIIDLLTDPRNKYTGLNTVLYPELLKPQQK</sequence>
<dbReference type="KEGG" id="pfer:IRI77_35260"/>
<evidence type="ECO:0000313" key="1">
    <source>
        <dbReference type="EMBL" id="QOY87938.1"/>
    </source>
</evidence>
<proteinExistence type="predicted"/>
<keyword evidence="2" id="KW-1185">Reference proteome</keyword>
<dbReference type="EMBL" id="CP063849">
    <property type="protein sequence ID" value="QOY87938.1"/>
    <property type="molecule type" value="Genomic_DNA"/>
</dbReference>
<protein>
    <submittedName>
        <fullName evidence="1">RHS repeat-associated core domain-containing protein</fullName>
    </submittedName>
</protein>